<dbReference type="GO" id="GO:0000156">
    <property type="term" value="F:phosphorelay response regulator activity"/>
    <property type="evidence" value="ECO:0007669"/>
    <property type="project" value="TreeGrafter"/>
</dbReference>
<dbReference type="Proteomes" id="UP000306196">
    <property type="component" value="Unassembled WGS sequence"/>
</dbReference>
<dbReference type="Gene3D" id="3.30.565.10">
    <property type="entry name" value="Histidine kinase-like ATPase, C-terminal domain"/>
    <property type="match status" value="1"/>
</dbReference>
<dbReference type="SUPFAM" id="SSF55874">
    <property type="entry name" value="ATPase domain of HSP90 chaperone/DNA topoisomerase II/histidine kinase"/>
    <property type="match status" value="1"/>
</dbReference>
<dbReference type="GO" id="GO:0007234">
    <property type="term" value="P:osmosensory signaling via phosphorelay pathway"/>
    <property type="evidence" value="ECO:0007669"/>
    <property type="project" value="TreeGrafter"/>
</dbReference>
<protein>
    <recommendedName>
        <fullName evidence="2">histidine kinase</fullName>
        <ecNumber evidence="2">2.7.13.3</ecNumber>
    </recommendedName>
</protein>
<dbReference type="GO" id="GO:0000155">
    <property type="term" value="F:phosphorelay sensor kinase activity"/>
    <property type="evidence" value="ECO:0007669"/>
    <property type="project" value="InterPro"/>
</dbReference>
<dbReference type="PANTHER" id="PTHR42878">
    <property type="entry name" value="TWO-COMPONENT HISTIDINE KINASE"/>
    <property type="match status" value="1"/>
</dbReference>
<dbReference type="InterPro" id="IPR036890">
    <property type="entry name" value="HATPase_C_sf"/>
</dbReference>
<organism evidence="7 8">
    <name type="scientific">Phragmitibacter flavus</name>
    <dbReference type="NCBI Taxonomy" id="2576071"/>
    <lineage>
        <taxon>Bacteria</taxon>
        <taxon>Pseudomonadati</taxon>
        <taxon>Verrucomicrobiota</taxon>
        <taxon>Verrucomicrobiia</taxon>
        <taxon>Verrucomicrobiales</taxon>
        <taxon>Verrucomicrobiaceae</taxon>
        <taxon>Phragmitibacter</taxon>
    </lineage>
</organism>
<comment type="caution">
    <text evidence="7">The sequence shown here is derived from an EMBL/GenBank/DDBJ whole genome shotgun (WGS) entry which is preliminary data.</text>
</comment>
<proteinExistence type="predicted"/>
<gene>
    <name evidence="7" type="ORF">FEM03_18325</name>
</gene>
<dbReference type="Pfam" id="PF00512">
    <property type="entry name" value="HisKA"/>
    <property type="match status" value="1"/>
</dbReference>
<dbReference type="InterPro" id="IPR005467">
    <property type="entry name" value="His_kinase_dom"/>
</dbReference>
<dbReference type="SUPFAM" id="SSF47384">
    <property type="entry name" value="Homodimeric domain of signal transducing histidine kinase"/>
    <property type="match status" value="1"/>
</dbReference>
<sequence>MSLANPHLILVHGDGVAADALSAAAGVAFAQWQFSSVGSLEEAVGQRPSPAELLVMVDPGDEEWRAAREVALADGLPRWNVVALSHGAGVALHPEMIPQAEWHPATLARYLRHALTELDLRRRCLRHEGDMHTIARRIRHDLNAPLNGILSMTELIQDIASSGGTEVAELTPSIFEAIDRMVALIDRVSAVAKASSMPHERESVPMEEPLWAALQKMEFQMLKCQAKVESTEGLPGVHGSRDWLQMIWQTLISNALKHGGKPPLVRIGWGDGGDGWKFWVEDNGGGVREGSRDGLFKPFHLLHQENRAYGLGLSLVQRLVDLQGGYCGFEELESGSRFFFVLPKDLLANTKTN</sequence>
<dbReference type="RefSeq" id="WP_138087743.1">
    <property type="nucleotide sequence ID" value="NZ_VAUV01000014.1"/>
</dbReference>
<evidence type="ECO:0000256" key="5">
    <source>
        <dbReference type="ARBA" id="ARBA00022777"/>
    </source>
</evidence>
<evidence type="ECO:0000259" key="6">
    <source>
        <dbReference type="PROSITE" id="PS50109"/>
    </source>
</evidence>
<evidence type="ECO:0000256" key="2">
    <source>
        <dbReference type="ARBA" id="ARBA00012438"/>
    </source>
</evidence>
<evidence type="ECO:0000256" key="3">
    <source>
        <dbReference type="ARBA" id="ARBA00022553"/>
    </source>
</evidence>
<evidence type="ECO:0000256" key="1">
    <source>
        <dbReference type="ARBA" id="ARBA00000085"/>
    </source>
</evidence>
<keyword evidence="3" id="KW-0597">Phosphoprotein</keyword>
<dbReference type="InterPro" id="IPR036097">
    <property type="entry name" value="HisK_dim/P_sf"/>
</dbReference>
<evidence type="ECO:0000256" key="4">
    <source>
        <dbReference type="ARBA" id="ARBA00022679"/>
    </source>
</evidence>
<dbReference type="EC" id="2.7.13.3" evidence="2"/>
<dbReference type="CDD" id="cd00075">
    <property type="entry name" value="HATPase"/>
    <property type="match status" value="1"/>
</dbReference>
<feature type="domain" description="Histidine kinase" evidence="6">
    <location>
        <begin position="137"/>
        <end position="346"/>
    </location>
</feature>
<dbReference type="InterPro" id="IPR003594">
    <property type="entry name" value="HATPase_dom"/>
</dbReference>
<dbReference type="InterPro" id="IPR003661">
    <property type="entry name" value="HisK_dim/P_dom"/>
</dbReference>
<dbReference type="PRINTS" id="PR00344">
    <property type="entry name" value="BCTRLSENSOR"/>
</dbReference>
<keyword evidence="5 7" id="KW-0418">Kinase</keyword>
<evidence type="ECO:0000313" key="7">
    <source>
        <dbReference type="EMBL" id="TLD69327.1"/>
    </source>
</evidence>
<accession>A0A5R8KAN3</accession>
<keyword evidence="4" id="KW-0808">Transferase</keyword>
<comment type="catalytic activity">
    <reaction evidence="1">
        <text>ATP + protein L-histidine = ADP + protein N-phospho-L-histidine.</text>
        <dbReference type="EC" id="2.7.13.3"/>
    </reaction>
</comment>
<reference evidence="7 8" key="1">
    <citation type="submission" date="2019-05" db="EMBL/GenBank/DDBJ databases">
        <title>Verrucobacter flavum gen. nov., sp. nov. a new member of the family Verrucomicrobiaceae.</title>
        <authorList>
            <person name="Szuroczki S."/>
            <person name="Abbaszade G."/>
            <person name="Szabo A."/>
            <person name="Felfoldi T."/>
            <person name="Schumann P."/>
            <person name="Boka K."/>
            <person name="Keki Z."/>
            <person name="Toumi M."/>
            <person name="Toth E."/>
        </authorList>
    </citation>
    <scope>NUCLEOTIDE SEQUENCE [LARGE SCALE GENOMIC DNA]</scope>
    <source>
        <strain evidence="7 8">MG-N-17</strain>
    </source>
</reference>
<dbReference type="InterPro" id="IPR050351">
    <property type="entry name" value="BphY/WalK/GraS-like"/>
</dbReference>
<dbReference type="CDD" id="cd00082">
    <property type="entry name" value="HisKA"/>
    <property type="match status" value="1"/>
</dbReference>
<dbReference type="InterPro" id="IPR004358">
    <property type="entry name" value="Sig_transdc_His_kin-like_C"/>
</dbReference>
<dbReference type="EMBL" id="VAUV01000014">
    <property type="protein sequence ID" value="TLD69327.1"/>
    <property type="molecule type" value="Genomic_DNA"/>
</dbReference>
<keyword evidence="8" id="KW-1185">Reference proteome</keyword>
<dbReference type="OrthoDB" id="9810730at2"/>
<dbReference type="PROSITE" id="PS50109">
    <property type="entry name" value="HIS_KIN"/>
    <property type="match status" value="1"/>
</dbReference>
<dbReference type="SMART" id="SM00387">
    <property type="entry name" value="HATPase_c"/>
    <property type="match status" value="1"/>
</dbReference>
<name>A0A5R8KAN3_9BACT</name>
<dbReference type="GO" id="GO:0030295">
    <property type="term" value="F:protein kinase activator activity"/>
    <property type="evidence" value="ECO:0007669"/>
    <property type="project" value="TreeGrafter"/>
</dbReference>
<evidence type="ECO:0000313" key="8">
    <source>
        <dbReference type="Proteomes" id="UP000306196"/>
    </source>
</evidence>
<dbReference type="AlphaFoldDB" id="A0A5R8KAN3"/>
<dbReference type="SMART" id="SM00388">
    <property type="entry name" value="HisKA"/>
    <property type="match status" value="1"/>
</dbReference>
<dbReference type="PANTHER" id="PTHR42878:SF14">
    <property type="entry name" value="OSMOLARITY TWO-COMPONENT SYSTEM PROTEIN SSK1"/>
    <property type="match status" value="1"/>
</dbReference>
<dbReference type="Pfam" id="PF02518">
    <property type="entry name" value="HATPase_c"/>
    <property type="match status" value="1"/>
</dbReference>
<dbReference type="Gene3D" id="1.10.287.130">
    <property type="match status" value="1"/>
</dbReference>